<evidence type="ECO:0000259" key="22">
    <source>
        <dbReference type="PROSITE" id="PS50927"/>
    </source>
</evidence>
<keyword evidence="14" id="KW-0325">Glycoprotein</keyword>
<feature type="chain" id="PRO_5029625494" description="Receptor-like serine/threonine-protein kinase" evidence="20">
    <location>
        <begin position="21"/>
        <end position="795"/>
    </location>
</feature>
<dbReference type="CDD" id="cd14066">
    <property type="entry name" value="STKc_IRAK"/>
    <property type="match status" value="1"/>
</dbReference>
<name>A0A7J6EQB5_CANSA</name>
<dbReference type="PROSITE" id="PS00108">
    <property type="entry name" value="PROTEIN_KINASE_ST"/>
    <property type="match status" value="1"/>
</dbReference>
<evidence type="ECO:0000256" key="8">
    <source>
        <dbReference type="ARBA" id="ARBA00022777"/>
    </source>
</evidence>
<dbReference type="GO" id="GO:0004674">
    <property type="term" value="F:protein serine/threonine kinase activity"/>
    <property type="evidence" value="ECO:0007669"/>
    <property type="project" value="UniProtKB-KW"/>
</dbReference>
<keyword evidence="9 17" id="KW-0067">ATP-binding</keyword>
<dbReference type="PANTHER" id="PTHR47974">
    <property type="entry name" value="OS07G0415500 PROTEIN"/>
    <property type="match status" value="1"/>
</dbReference>
<evidence type="ECO:0000256" key="2">
    <source>
        <dbReference type="ARBA" id="ARBA00022527"/>
    </source>
</evidence>
<keyword evidence="3" id="KW-0245">EGF-like domain</keyword>
<evidence type="ECO:0000256" key="20">
    <source>
        <dbReference type="SAM" id="SignalP"/>
    </source>
</evidence>
<evidence type="ECO:0000256" key="1">
    <source>
        <dbReference type="ARBA" id="ARBA00004479"/>
    </source>
</evidence>
<dbReference type="SMART" id="SM00220">
    <property type="entry name" value="S_TKc"/>
    <property type="match status" value="1"/>
</dbReference>
<evidence type="ECO:0000256" key="5">
    <source>
        <dbReference type="ARBA" id="ARBA00022692"/>
    </source>
</evidence>
<keyword evidence="11 19" id="KW-0472">Membrane</keyword>
<dbReference type="Gene3D" id="2.90.10.10">
    <property type="entry name" value="Bulb-type lectin domain"/>
    <property type="match status" value="2"/>
</dbReference>
<dbReference type="EC" id="2.7.11.1" evidence="17"/>
<evidence type="ECO:0000256" key="12">
    <source>
        <dbReference type="ARBA" id="ARBA00023157"/>
    </source>
</evidence>
<comment type="subcellular location">
    <subcellularLocation>
        <location evidence="1">Membrane</location>
        <topology evidence="1">Single-pass type I membrane protein</topology>
    </subcellularLocation>
</comment>
<evidence type="ECO:0000256" key="14">
    <source>
        <dbReference type="ARBA" id="ARBA00023180"/>
    </source>
</evidence>
<comment type="similarity">
    <text evidence="17">Belongs to the protein kinase superfamily. Ser/Thr protein kinase family.</text>
</comment>
<dbReference type="Gene3D" id="1.10.510.10">
    <property type="entry name" value="Transferase(Phosphotransferase) domain 1"/>
    <property type="match status" value="1"/>
</dbReference>
<dbReference type="GO" id="GO:0048544">
    <property type="term" value="P:recognition of pollen"/>
    <property type="evidence" value="ECO:0007669"/>
    <property type="project" value="InterPro"/>
</dbReference>
<keyword evidence="10 19" id="KW-1133">Transmembrane helix</keyword>
<feature type="domain" description="Bulb-type lectin" evidence="22">
    <location>
        <begin position="15"/>
        <end position="147"/>
    </location>
</feature>
<evidence type="ECO:0000256" key="11">
    <source>
        <dbReference type="ARBA" id="ARBA00023136"/>
    </source>
</evidence>
<dbReference type="InterPro" id="IPR000858">
    <property type="entry name" value="S_locus_glycoprot_dom"/>
</dbReference>
<dbReference type="SUPFAM" id="SSF56112">
    <property type="entry name" value="Protein kinase-like (PK-like)"/>
    <property type="match status" value="1"/>
</dbReference>
<keyword evidence="5 19" id="KW-0812">Transmembrane</keyword>
<evidence type="ECO:0000256" key="18">
    <source>
        <dbReference type="PROSITE-ProRule" id="PRU10141"/>
    </source>
</evidence>
<dbReference type="InterPro" id="IPR000719">
    <property type="entry name" value="Prot_kinase_dom"/>
</dbReference>
<keyword evidence="2 17" id="KW-0723">Serine/threonine-protein kinase</keyword>
<dbReference type="InterPro" id="IPR001480">
    <property type="entry name" value="Bulb-type_lectin_dom"/>
</dbReference>
<dbReference type="InterPro" id="IPR017441">
    <property type="entry name" value="Protein_kinase_ATP_BS"/>
</dbReference>
<evidence type="ECO:0000256" key="7">
    <source>
        <dbReference type="ARBA" id="ARBA00022741"/>
    </source>
</evidence>
<keyword evidence="6 20" id="KW-0732">Signal</keyword>
<dbReference type="PIRSF" id="PIRSF000641">
    <property type="entry name" value="SRK"/>
    <property type="match status" value="1"/>
</dbReference>
<accession>A0A7J6EQB5</accession>
<keyword evidence="8 17" id="KW-0418">Kinase</keyword>
<comment type="caution">
    <text evidence="23">The sequence shown here is derived from an EMBL/GenBank/DDBJ whole genome shotgun (WGS) entry which is preliminary data.</text>
</comment>
<evidence type="ECO:0000256" key="16">
    <source>
        <dbReference type="ARBA" id="ARBA00048679"/>
    </source>
</evidence>
<dbReference type="GO" id="GO:0005524">
    <property type="term" value="F:ATP binding"/>
    <property type="evidence" value="ECO:0007669"/>
    <property type="project" value="UniProtKB-UniRule"/>
</dbReference>
<feature type="transmembrane region" description="Helical" evidence="19">
    <location>
        <begin position="456"/>
        <end position="480"/>
    </location>
</feature>
<evidence type="ECO:0000256" key="10">
    <source>
        <dbReference type="ARBA" id="ARBA00022989"/>
    </source>
</evidence>
<keyword evidence="4 17" id="KW-0808">Transferase</keyword>
<keyword evidence="7 17" id="KW-0547">Nucleotide-binding</keyword>
<sequence>MATLFIIYFLFMSQISSSYSSDTLNEGSSLSVERPDQVLTSLNKVFAAGFFPVGVNSYYFSIWFNEPNSDQLNRTIVWIANRDRPVNGKRSKLSLLKTGNLILTDASLITVWNTDTTSSSQTKLKLFNSGNLVLIASDGVVLWQSFDHPTDTILQEQALAKDTKLVSSRSQGNFSSGFYRLFFDNDNLLRLAYNGFQLSSVYWPPPWLVSWEAGRSSYNNSKIAVLDSLGNFSSSDDFTFISADYGGSTQRRLKIDYDGNLRLYTRRNSSEKRWVVSWQAFSDPCKIHGHCGLNSLCSYDIVSGMVCSCIPGHKMRNSSDWSYGCEPEFKLTCLKNESNFMKLLNTEFYGYDYGFFPNYTFSACRDLCLQLCNCVGFQYSYFFAKDKVGFNCYPKVLLVNGYKTPMFFGDFYLRFPRNYSFSALPRFGLTCSNKLNSTILMPTKYFQRQEKELATFILWFICGVGIFEIMCVLLVWYFLFTRSQKNSSTHTREYLLAAARFKRFSFPELKKATQNFSKEIGRGSSGIVFKGVLSDSRVAAIKRLNNEANCQGEAEFLTEVNIIGRVNHMNLIAMLGYCVEGRHRLLVYEYLEHGSLTENLSRNDYALSWKTRFEIALGTAKGLAYLHEECLEWVLHCDVKPQNILLGSDFTPKVADFGLSKLLNRSGELEDHQFSRIRGTRGYMAPEWVTNQIITSKVDVYSYGIVVLEMLTGKNSATCNDQENRSGLVKWVREKVYESSKVATWLGNIMDPLMESEYDLEKMGVLLGVALKCVEEKKDARPSMSQVVKMLQDHD</sequence>
<feature type="domain" description="Protein kinase" evidence="21">
    <location>
        <begin position="514"/>
        <end position="795"/>
    </location>
</feature>
<evidence type="ECO:0000256" key="9">
    <source>
        <dbReference type="ARBA" id="ARBA00022840"/>
    </source>
</evidence>
<dbReference type="CDD" id="cd01098">
    <property type="entry name" value="PAN_AP_plant"/>
    <property type="match status" value="1"/>
</dbReference>
<keyword evidence="24" id="KW-1185">Reference proteome</keyword>
<dbReference type="CDD" id="cd00028">
    <property type="entry name" value="B_lectin"/>
    <property type="match status" value="1"/>
</dbReference>
<dbReference type="Proteomes" id="UP000583929">
    <property type="component" value="Unassembled WGS sequence"/>
</dbReference>
<evidence type="ECO:0000256" key="13">
    <source>
        <dbReference type="ARBA" id="ARBA00023170"/>
    </source>
</evidence>
<reference evidence="23 24" key="1">
    <citation type="journal article" date="2020" name="bioRxiv">
        <title>Sequence and annotation of 42 cannabis genomes reveals extensive copy number variation in cannabinoid synthesis and pathogen resistance genes.</title>
        <authorList>
            <person name="Mckernan K.J."/>
            <person name="Helbert Y."/>
            <person name="Kane L.T."/>
            <person name="Ebling H."/>
            <person name="Zhang L."/>
            <person name="Liu B."/>
            <person name="Eaton Z."/>
            <person name="Mclaughlin S."/>
            <person name="Kingan S."/>
            <person name="Baybayan P."/>
            <person name="Concepcion G."/>
            <person name="Jordan M."/>
            <person name="Riva A."/>
            <person name="Barbazuk W."/>
            <person name="Harkins T."/>
        </authorList>
    </citation>
    <scope>NUCLEOTIDE SEQUENCE [LARGE SCALE GENOMIC DNA]</scope>
    <source>
        <strain evidence="24">cv. Jamaican Lion 4</strain>
        <tissue evidence="23">Leaf</tissue>
    </source>
</reference>
<evidence type="ECO:0000256" key="4">
    <source>
        <dbReference type="ARBA" id="ARBA00022679"/>
    </source>
</evidence>
<keyword evidence="13" id="KW-0675">Receptor</keyword>
<dbReference type="GO" id="GO:0016020">
    <property type="term" value="C:membrane"/>
    <property type="evidence" value="ECO:0007669"/>
    <property type="project" value="UniProtKB-SubCell"/>
</dbReference>
<evidence type="ECO:0000313" key="24">
    <source>
        <dbReference type="Proteomes" id="UP000583929"/>
    </source>
</evidence>
<evidence type="ECO:0000259" key="21">
    <source>
        <dbReference type="PROSITE" id="PS50011"/>
    </source>
</evidence>
<evidence type="ECO:0000256" key="19">
    <source>
        <dbReference type="SAM" id="Phobius"/>
    </source>
</evidence>
<dbReference type="FunFam" id="1.10.510.10:FF:000384">
    <property type="entry name" value="G-type lectin S-receptor-like serine/threonine-protein kinase"/>
    <property type="match status" value="1"/>
</dbReference>
<dbReference type="InterPro" id="IPR024171">
    <property type="entry name" value="SRK-like_kinase"/>
</dbReference>
<comment type="catalytic activity">
    <reaction evidence="16 17">
        <text>L-seryl-[protein] + ATP = O-phospho-L-seryl-[protein] + ADP + H(+)</text>
        <dbReference type="Rhea" id="RHEA:17989"/>
        <dbReference type="Rhea" id="RHEA-COMP:9863"/>
        <dbReference type="Rhea" id="RHEA-COMP:11604"/>
        <dbReference type="ChEBI" id="CHEBI:15378"/>
        <dbReference type="ChEBI" id="CHEBI:29999"/>
        <dbReference type="ChEBI" id="CHEBI:30616"/>
        <dbReference type="ChEBI" id="CHEBI:83421"/>
        <dbReference type="ChEBI" id="CHEBI:456216"/>
        <dbReference type="EC" id="2.7.11.1"/>
    </reaction>
</comment>
<evidence type="ECO:0000256" key="6">
    <source>
        <dbReference type="ARBA" id="ARBA00022729"/>
    </source>
</evidence>
<feature type="binding site" evidence="18">
    <location>
        <position position="542"/>
    </location>
    <ligand>
        <name>ATP</name>
        <dbReference type="ChEBI" id="CHEBI:30616"/>
    </ligand>
</feature>
<evidence type="ECO:0000313" key="23">
    <source>
        <dbReference type="EMBL" id="KAF4360627.1"/>
    </source>
</evidence>
<evidence type="ECO:0000256" key="15">
    <source>
        <dbReference type="ARBA" id="ARBA00047899"/>
    </source>
</evidence>
<feature type="signal peptide" evidence="20">
    <location>
        <begin position="1"/>
        <end position="20"/>
    </location>
</feature>
<dbReference type="InterPro" id="IPR011009">
    <property type="entry name" value="Kinase-like_dom_sf"/>
</dbReference>
<dbReference type="SMART" id="SM00108">
    <property type="entry name" value="B_lectin"/>
    <property type="match status" value="1"/>
</dbReference>
<protein>
    <recommendedName>
        <fullName evidence="17">Receptor-like serine/threonine-protein kinase</fullName>
        <ecNumber evidence="17">2.7.11.1</ecNumber>
    </recommendedName>
</protein>
<comment type="catalytic activity">
    <reaction evidence="15 17">
        <text>L-threonyl-[protein] + ATP = O-phospho-L-threonyl-[protein] + ADP + H(+)</text>
        <dbReference type="Rhea" id="RHEA:46608"/>
        <dbReference type="Rhea" id="RHEA-COMP:11060"/>
        <dbReference type="Rhea" id="RHEA-COMP:11605"/>
        <dbReference type="ChEBI" id="CHEBI:15378"/>
        <dbReference type="ChEBI" id="CHEBI:30013"/>
        <dbReference type="ChEBI" id="CHEBI:30616"/>
        <dbReference type="ChEBI" id="CHEBI:61977"/>
        <dbReference type="ChEBI" id="CHEBI:456216"/>
        <dbReference type="EC" id="2.7.11.1"/>
    </reaction>
</comment>
<dbReference type="PROSITE" id="PS50011">
    <property type="entry name" value="PROTEIN_KINASE_DOM"/>
    <property type="match status" value="1"/>
</dbReference>
<dbReference type="PANTHER" id="PTHR47974:SF3">
    <property type="entry name" value="RECEPTOR-LIKE SERINE_THREONINE-PROTEIN KINASE"/>
    <property type="match status" value="1"/>
</dbReference>
<dbReference type="PROSITE" id="PS00107">
    <property type="entry name" value="PROTEIN_KINASE_ATP"/>
    <property type="match status" value="1"/>
</dbReference>
<dbReference type="PROSITE" id="PS50927">
    <property type="entry name" value="BULB_LECTIN"/>
    <property type="match status" value="1"/>
</dbReference>
<gene>
    <name evidence="23" type="ORF">G4B88_015779</name>
</gene>
<dbReference type="EMBL" id="JAATIQ010000344">
    <property type="protein sequence ID" value="KAF4360627.1"/>
    <property type="molecule type" value="Genomic_DNA"/>
</dbReference>
<dbReference type="Pfam" id="PF00954">
    <property type="entry name" value="S_locus_glycop"/>
    <property type="match status" value="1"/>
</dbReference>
<dbReference type="Pfam" id="PF01453">
    <property type="entry name" value="B_lectin"/>
    <property type="match status" value="1"/>
</dbReference>
<dbReference type="Pfam" id="PF00069">
    <property type="entry name" value="Pkinase"/>
    <property type="match status" value="1"/>
</dbReference>
<proteinExistence type="inferred from homology"/>
<dbReference type="AlphaFoldDB" id="A0A7J6EQB5"/>
<keyword evidence="12" id="KW-1015">Disulfide bond</keyword>
<dbReference type="InterPro" id="IPR008271">
    <property type="entry name" value="Ser/Thr_kinase_AS"/>
</dbReference>
<evidence type="ECO:0000256" key="3">
    <source>
        <dbReference type="ARBA" id="ARBA00022536"/>
    </source>
</evidence>
<evidence type="ECO:0000256" key="17">
    <source>
        <dbReference type="PIRNR" id="PIRNR000641"/>
    </source>
</evidence>
<dbReference type="SUPFAM" id="SSF51110">
    <property type="entry name" value="alpha-D-mannose-specific plant lectins"/>
    <property type="match status" value="1"/>
</dbReference>
<dbReference type="InterPro" id="IPR036426">
    <property type="entry name" value="Bulb-type_lectin_dom_sf"/>
</dbReference>
<dbReference type="FunFam" id="3.30.200.20:FF:000059">
    <property type="entry name" value="S-receptor-like serine/threonine-protein kinase"/>
    <property type="match status" value="1"/>
</dbReference>
<dbReference type="Gene3D" id="3.30.200.20">
    <property type="entry name" value="Phosphorylase Kinase, domain 1"/>
    <property type="match status" value="1"/>
</dbReference>
<organism evidence="23 24">
    <name type="scientific">Cannabis sativa</name>
    <name type="common">Hemp</name>
    <name type="synonym">Marijuana</name>
    <dbReference type="NCBI Taxonomy" id="3483"/>
    <lineage>
        <taxon>Eukaryota</taxon>
        <taxon>Viridiplantae</taxon>
        <taxon>Streptophyta</taxon>
        <taxon>Embryophyta</taxon>
        <taxon>Tracheophyta</taxon>
        <taxon>Spermatophyta</taxon>
        <taxon>Magnoliopsida</taxon>
        <taxon>eudicotyledons</taxon>
        <taxon>Gunneridae</taxon>
        <taxon>Pentapetalae</taxon>
        <taxon>rosids</taxon>
        <taxon>fabids</taxon>
        <taxon>Rosales</taxon>
        <taxon>Cannabaceae</taxon>
        <taxon>Cannabis</taxon>
    </lineage>
</organism>